<dbReference type="Gene3D" id="1.10.1200.10">
    <property type="entry name" value="ACP-like"/>
    <property type="match status" value="1"/>
</dbReference>
<accession>A0A4R8DFJ1</accession>
<dbReference type="Gene3D" id="3.40.50.1820">
    <property type="entry name" value="alpha/beta hydrolase"/>
    <property type="match status" value="1"/>
</dbReference>
<dbReference type="InterPro" id="IPR000873">
    <property type="entry name" value="AMP-dep_synth/lig_dom"/>
</dbReference>
<dbReference type="InterPro" id="IPR009081">
    <property type="entry name" value="PP-bd_ACP"/>
</dbReference>
<dbReference type="FunFam" id="3.40.50.12780:FF:000012">
    <property type="entry name" value="Non-ribosomal peptide synthetase"/>
    <property type="match status" value="1"/>
</dbReference>
<dbReference type="InterPro" id="IPR001031">
    <property type="entry name" value="Thioesterase"/>
</dbReference>
<dbReference type="FunFam" id="3.40.50.980:FF:000001">
    <property type="entry name" value="Non-ribosomal peptide synthetase"/>
    <property type="match status" value="1"/>
</dbReference>
<feature type="domain" description="Carrier" evidence="3">
    <location>
        <begin position="506"/>
        <end position="581"/>
    </location>
</feature>
<dbReference type="SUPFAM" id="SSF47336">
    <property type="entry name" value="ACP-like"/>
    <property type="match status" value="1"/>
</dbReference>
<name>A0A4R8DFJ1_9BACT</name>
<protein>
    <submittedName>
        <fullName evidence="4">Amino acid adenylation domain-containing protein</fullName>
    </submittedName>
</protein>
<dbReference type="InterPro" id="IPR010071">
    <property type="entry name" value="AA_adenyl_dom"/>
</dbReference>
<dbReference type="PANTHER" id="PTHR45527:SF1">
    <property type="entry name" value="FATTY ACID SYNTHASE"/>
    <property type="match status" value="1"/>
</dbReference>
<dbReference type="Pfam" id="PF00975">
    <property type="entry name" value="Thioesterase"/>
    <property type="match status" value="1"/>
</dbReference>
<dbReference type="PROSITE" id="PS50075">
    <property type="entry name" value="CARRIER"/>
    <property type="match status" value="1"/>
</dbReference>
<reference evidence="4 5" key="1">
    <citation type="submission" date="2019-03" db="EMBL/GenBank/DDBJ databases">
        <title>Genomic Encyclopedia of Type Strains, Phase IV (KMG-IV): sequencing the most valuable type-strain genomes for metagenomic binning, comparative biology and taxonomic classification.</title>
        <authorList>
            <person name="Goeker M."/>
        </authorList>
    </citation>
    <scope>NUCLEOTIDE SEQUENCE [LARGE SCALE GENOMIC DNA]</scope>
    <source>
        <strain evidence="4 5">DSM 100059</strain>
    </source>
</reference>
<dbReference type="SUPFAM" id="SSF56801">
    <property type="entry name" value="Acetyl-CoA synthetase-like"/>
    <property type="match status" value="1"/>
</dbReference>
<dbReference type="SUPFAM" id="SSF53474">
    <property type="entry name" value="alpha/beta-Hydrolases"/>
    <property type="match status" value="1"/>
</dbReference>
<dbReference type="InterPro" id="IPR020459">
    <property type="entry name" value="AMP-binding"/>
</dbReference>
<dbReference type="CDD" id="cd05930">
    <property type="entry name" value="A_NRPS"/>
    <property type="match status" value="1"/>
</dbReference>
<dbReference type="GO" id="GO:0043041">
    <property type="term" value="P:amino acid activation for nonribosomal peptide biosynthetic process"/>
    <property type="evidence" value="ECO:0007669"/>
    <property type="project" value="TreeGrafter"/>
</dbReference>
<organism evidence="4 5">
    <name type="scientific">Dinghuibacter silviterrae</name>
    <dbReference type="NCBI Taxonomy" id="1539049"/>
    <lineage>
        <taxon>Bacteria</taxon>
        <taxon>Pseudomonadati</taxon>
        <taxon>Bacteroidota</taxon>
        <taxon>Chitinophagia</taxon>
        <taxon>Chitinophagales</taxon>
        <taxon>Chitinophagaceae</taxon>
        <taxon>Dinghuibacter</taxon>
    </lineage>
</organism>
<dbReference type="GO" id="GO:0005829">
    <property type="term" value="C:cytosol"/>
    <property type="evidence" value="ECO:0007669"/>
    <property type="project" value="TreeGrafter"/>
</dbReference>
<evidence type="ECO:0000259" key="3">
    <source>
        <dbReference type="PROSITE" id="PS50075"/>
    </source>
</evidence>
<dbReference type="AlphaFoldDB" id="A0A4R8DFJ1"/>
<dbReference type="InterPro" id="IPR020845">
    <property type="entry name" value="AMP-binding_CS"/>
</dbReference>
<dbReference type="PROSITE" id="PS00455">
    <property type="entry name" value="AMP_BINDING"/>
    <property type="match status" value="1"/>
</dbReference>
<dbReference type="Gene3D" id="2.30.38.10">
    <property type="entry name" value="Luciferase, Domain 3"/>
    <property type="match status" value="1"/>
</dbReference>
<dbReference type="InterPro" id="IPR036736">
    <property type="entry name" value="ACP-like_sf"/>
</dbReference>
<evidence type="ECO:0000256" key="2">
    <source>
        <dbReference type="ARBA" id="ARBA00022553"/>
    </source>
</evidence>
<dbReference type="GO" id="GO:0044550">
    <property type="term" value="P:secondary metabolite biosynthetic process"/>
    <property type="evidence" value="ECO:0007669"/>
    <property type="project" value="UniProtKB-ARBA"/>
</dbReference>
<dbReference type="InterPro" id="IPR029058">
    <property type="entry name" value="AB_hydrolase_fold"/>
</dbReference>
<comment type="caution">
    <text evidence="4">The sequence shown here is derived from an EMBL/GenBank/DDBJ whole genome shotgun (WGS) entry which is preliminary data.</text>
</comment>
<dbReference type="Gene3D" id="3.30.300.30">
    <property type="match status" value="1"/>
</dbReference>
<dbReference type="Pfam" id="PF00501">
    <property type="entry name" value="AMP-binding"/>
    <property type="match status" value="1"/>
</dbReference>
<keyword evidence="1" id="KW-0596">Phosphopantetheine</keyword>
<evidence type="ECO:0000313" key="5">
    <source>
        <dbReference type="Proteomes" id="UP000294498"/>
    </source>
</evidence>
<proteinExistence type="predicted"/>
<dbReference type="NCBIfam" id="TIGR01733">
    <property type="entry name" value="AA-adenyl-dom"/>
    <property type="match status" value="1"/>
</dbReference>
<dbReference type="InterPro" id="IPR025110">
    <property type="entry name" value="AMP-bd_C"/>
</dbReference>
<gene>
    <name evidence="4" type="ORF">EDB95_4201</name>
</gene>
<dbReference type="FunFam" id="3.30.300.30:FF:000010">
    <property type="entry name" value="Enterobactin synthetase component F"/>
    <property type="match status" value="1"/>
</dbReference>
<keyword evidence="2" id="KW-0597">Phosphoprotein</keyword>
<evidence type="ECO:0000313" key="4">
    <source>
        <dbReference type="EMBL" id="TDW96373.1"/>
    </source>
</evidence>
<dbReference type="Proteomes" id="UP000294498">
    <property type="component" value="Unassembled WGS sequence"/>
</dbReference>
<dbReference type="GO" id="GO:0031177">
    <property type="term" value="F:phosphopantetheine binding"/>
    <property type="evidence" value="ECO:0007669"/>
    <property type="project" value="InterPro"/>
</dbReference>
<dbReference type="SMART" id="SM00823">
    <property type="entry name" value="PKS_PP"/>
    <property type="match status" value="1"/>
</dbReference>
<dbReference type="Pfam" id="PF13193">
    <property type="entry name" value="AMP-binding_C"/>
    <property type="match status" value="1"/>
</dbReference>
<dbReference type="FunFam" id="1.10.1200.10:FF:000016">
    <property type="entry name" value="Non-ribosomal peptide synthase"/>
    <property type="match status" value="1"/>
</dbReference>
<keyword evidence="5" id="KW-1185">Reference proteome</keyword>
<dbReference type="EMBL" id="SODV01000002">
    <property type="protein sequence ID" value="TDW96373.1"/>
    <property type="molecule type" value="Genomic_DNA"/>
</dbReference>
<dbReference type="Gene3D" id="3.40.50.980">
    <property type="match status" value="2"/>
</dbReference>
<dbReference type="InterPro" id="IPR045851">
    <property type="entry name" value="AMP-bd_C_sf"/>
</dbReference>
<dbReference type="PRINTS" id="PR00154">
    <property type="entry name" value="AMPBINDING"/>
</dbReference>
<dbReference type="Pfam" id="PF00550">
    <property type="entry name" value="PP-binding"/>
    <property type="match status" value="1"/>
</dbReference>
<sequence length="851" mass="95215">MAQHRDKTLHVLLDQQAERCPDKVAFTFEGNTLTFREIREQSNQLAHWLKSLGIQPGDRVGVALDRSLDLVIALIAVWKTGAAHIPLDPEFPRERIRFMLEDSSAVLLLTSRRYAGYLESPVPEAFLEDLPVQPTADLVSDVGPDALAYILYTSGSTGKPKGVMVEHHNLVNLLYGMLVLPGLSVSDKVLAITSVTFDIAFVELFLPFLIGAETLIATREVARDGRAMLELMRTKGVTFMQGTPATWKMIVNAGWNERLPIRVISTGEAISRQLADQLLERSLEVYNLYGPTETTVYATGRRIFPGQERITIGWPLLNTSVYILDAAQNPIQAGETGEIIVGGKGVARGYLNRDVLTAERFLPDPFSPGNWMYRTGDLGQWSQQGDIEYLGRADQQVKIRGYRIELGEIEDQLRQLEGVKEAVVVTREDQPGEPQLVAYLVTEWEALSKGQVIAWQQTLKKSLPSYMVPPFYVPIKEMPLSPSGKVDRNALLKTPKGNAIGHSHKPPRTRLEKEVAEVWQTVLDIEEIDVDDDFFDLGGHSLIALVMMTMLEERLGKKLPIASLFKAPTIGQLARLLESEEGVYWGSLVPIKPTGTKPPLYIVHGLGLEVMIFHGLARQLDPEQPVFGIQARGLNGEVKPQRTMEEIAASYIEEILTHNATGPYCLAGYSMGGLIVFEMARQLRALGRELKLLAVFDTYVGDKHPDVGLMYKIMQQPRKFLFYLGAFLKDPRSAVQFHWKTKLGFARRGKTGSKNPEGVVGEIVAALKEANINYRLQVNETDVLELFRAKKRDEFIYDPVYMGWKPFLKKGVRITEVPGDHHNLLQSPNDVEVARLLQRILDQNGASNSRH</sequence>
<evidence type="ECO:0000256" key="1">
    <source>
        <dbReference type="ARBA" id="ARBA00022450"/>
    </source>
</evidence>
<dbReference type="PANTHER" id="PTHR45527">
    <property type="entry name" value="NONRIBOSOMAL PEPTIDE SYNTHETASE"/>
    <property type="match status" value="1"/>
</dbReference>
<dbReference type="InterPro" id="IPR020806">
    <property type="entry name" value="PKS_PP-bd"/>
</dbReference>
<dbReference type="GO" id="GO:0072330">
    <property type="term" value="P:monocarboxylic acid biosynthetic process"/>
    <property type="evidence" value="ECO:0007669"/>
    <property type="project" value="UniProtKB-ARBA"/>
</dbReference>